<dbReference type="PANTHER" id="PTHR22950">
    <property type="entry name" value="AMINO ACID TRANSPORTER"/>
    <property type="match status" value="1"/>
</dbReference>
<keyword evidence="7 12" id="KW-0472">Membrane</keyword>
<feature type="transmembrane region" description="Helical" evidence="12">
    <location>
        <begin position="171"/>
        <end position="189"/>
    </location>
</feature>
<protein>
    <recommendedName>
        <fullName evidence="9">Putative sodium-coupled neutral amino acid transporter 11</fullName>
    </recommendedName>
    <alternativeName>
        <fullName evidence="10">Solute carrier family 38 member 11</fullName>
    </alternativeName>
</protein>
<evidence type="ECO:0000256" key="12">
    <source>
        <dbReference type="SAM" id="Phobius"/>
    </source>
</evidence>
<evidence type="ECO:0000313" key="15">
    <source>
        <dbReference type="Proteomes" id="UP000677054"/>
    </source>
</evidence>
<keyword evidence="5" id="KW-0029">Amino-acid transport</keyword>
<dbReference type="EMBL" id="LR901756">
    <property type="protein sequence ID" value="CAD7249331.1"/>
    <property type="molecule type" value="Genomic_DNA"/>
</dbReference>
<evidence type="ECO:0000256" key="11">
    <source>
        <dbReference type="SAM" id="MobiDB-lite"/>
    </source>
</evidence>
<feature type="region of interest" description="Disordered" evidence="11">
    <location>
        <begin position="655"/>
        <end position="688"/>
    </location>
</feature>
<reference evidence="14" key="1">
    <citation type="submission" date="2020-11" db="EMBL/GenBank/DDBJ databases">
        <authorList>
            <person name="Tran Van P."/>
        </authorList>
    </citation>
    <scope>NUCLEOTIDE SEQUENCE</scope>
</reference>
<dbReference type="PANTHER" id="PTHR22950:SF458">
    <property type="entry name" value="SODIUM-COUPLED NEUTRAL AMINO ACID TRANSPORTER 11-RELATED"/>
    <property type="match status" value="1"/>
</dbReference>
<feature type="transmembrane region" description="Helical" evidence="12">
    <location>
        <begin position="440"/>
        <end position="464"/>
    </location>
</feature>
<evidence type="ECO:0000313" key="14">
    <source>
        <dbReference type="EMBL" id="CAD7249331.1"/>
    </source>
</evidence>
<sequence>MVLSPAHSQVPPPITSPHSPHLRTCRQVPVNARRAAVKIGFRLEWQSRNPRSNIQAVILFHSCLSRYDMGVLVNRDAVSPSWSRDHHGEDDDEIHESIGKSDRTQSEALRKRDDGAELNHPVIYPEYLLVPDGRRMTEKGEDSDLRRLFPPEAGDEEDAILRKRREEKSSIPMASFNFVNSILGSGVIGMAHPASSSMQRYIFVSGMSYAIREAGVLMGVLLLLLIGVVNDYSLVLLIRGGDVAGVDTYQDLMYTAFGRPGFLLITLLQFAYPIVGMVSYNVIIGDTLKKLMGRVTGLPGDHVLVSREFLILVTTALVTVPLSLYRDIGKLARASLVSLFLIGFMLVAIAFRLHSLWDVVWVGGGSRRGVDARAGRGVSTIKIGSFFYHCAHVRLARVRPFGLANLSPIGFVFRPAYMCHHNSFLLYESLHDRTVSTWNFVTHVSVAASCLIAITFGLLGYATFTGFTQGDLLENYCQDDDLMNVARLAFAANVMFTYPIECFVSREVTLRIVWGEAEANHIKEGRDPYYWRHVGTTLALNVLVLGVSFITDCLGIVLELNGLIAAIPLAYVLPAACYLMVEGGEWWRWRKMPALLTLVSGLAVIVWGLFVLAFSGFQSKNCSHGVEMDYCRGGLGGVVNSSEFEWGPMEAGGTLRSRSRVASSDAGKVFREEPPEAPPRSSRFSESPRLTAHGCVQAHAPLCPGARFTRSPKKESDLPGMTALYDSAGVLARK</sequence>
<keyword evidence="6 12" id="KW-1133">Transmembrane helix</keyword>
<evidence type="ECO:0000256" key="10">
    <source>
        <dbReference type="ARBA" id="ARBA00041723"/>
    </source>
</evidence>
<dbReference type="InterPro" id="IPR013057">
    <property type="entry name" value="AA_transpt_TM"/>
</dbReference>
<evidence type="ECO:0000256" key="7">
    <source>
        <dbReference type="ARBA" id="ARBA00023136"/>
    </source>
</evidence>
<keyword evidence="4 12" id="KW-0812">Transmembrane</keyword>
<feature type="domain" description="Amino acid transporter transmembrane" evidence="13">
    <location>
        <begin position="416"/>
        <end position="612"/>
    </location>
</feature>
<evidence type="ECO:0000256" key="2">
    <source>
        <dbReference type="ARBA" id="ARBA00008066"/>
    </source>
</evidence>
<feature type="transmembrane region" description="Helical" evidence="12">
    <location>
        <begin position="209"/>
        <end position="229"/>
    </location>
</feature>
<dbReference type="GO" id="GO:0015179">
    <property type="term" value="F:L-amino acid transmembrane transporter activity"/>
    <property type="evidence" value="ECO:0007669"/>
    <property type="project" value="TreeGrafter"/>
</dbReference>
<evidence type="ECO:0000259" key="13">
    <source>
        <dbReference type="Pfam" id="PF01490"/>
    </source>
</evidence>
<dbReference type="OrthoDB" id="28208at2759"/>
<evidence type="ECO:0000256" key="1">
    <source>
        <dbReference type="ARBA" id="ARBA00004141"/>
    </source>
</evidence>
<keyword evidence="3" id="KW-0813">Transport</keyword>
<comment type="similarity">
    <text evidence="2">Belongs to the amino acid/polyamine transporter 2 family.</text>
</comment>
<evidence type="ECO:0000256" key="5">
    <source>
        <dbReference type="ARBA" id="ARBA00022970"/>
    </source>
</evidence>
<feature type="region of interest" description="Disordered" evidence="11">
    <location>
        <begin position="1"/>
        <end position="22"/>
    </location>
</feature>
<dbReference type="AlphaFoldDB" id="A0A7R9A8C0"/>
<dbReference type="Pfam" id="PF01490">
    <property type="entry name" value="Aa_trans"/>
    <property type="match status" value="2"/>
</dbReference>
<dbReference type="Proteomes" id="UP000677054">
    <property type="component" value="Unassembled WGS sequence"/>
</dbReference>
<comment type="subcellular location">
    <subcellularLocation>
        <location evidence="1">Membrane</location>
        <topology evidence="1">Multi-pass membrane protein</topology>
    </subcellularLocation>
</comment>
<evidence type="ECO:0000256" key="4">
    <source>
        <dbReference type="ARBA" id="ARBA00022692"/>
    </source>
</evidence>
<keyword evidence="15" id="KW-1185">Reference proteome</keyword>
<accession>A0A7R9A8C0</accession>
<feature type="compositionally biased region" description="Basic and acidic residues" evidence="11">
    <location>
        <begin position="83"/>
        <end position="115"/>
    </location>
</feature>
<feature type="transmembrane region" description="Helical" evidence="12">
    <location>
        <begin position="336"/>
        <end position="357"/>
    </location>
</feature>
<feature type="region of interest" description="Disordered" evidence="11">
    <location>
        <begin position="79"/>
        <end position="115"/>
    </location>
</feature>
<dbReference type="EMBL" id="CAJPEV010002239">
    <property type="protein sequence ID" value="CAG0896227.1"/>
    <property type="molecule type" value="Genomic_DNA"/>
</dbReference>
<feature type="transmembrane region" description="Helical" evidence="12">
    <location>
        <begin position="593"/>
        <end position="614"/>
    </location>
</feature>
<feature type="transmembrane region" description="Helical" evidence="12">
    <location>
        <begin position="304"/>
        <end position="324"/>
    </location>
</feature>
<feature type="compositionally biased region" description="Low complexity" evidence="11">
    <location>
        <begin position="679"/>
        <end position="688"/>
    </location>
</feature>
<evidence type="ECO:0000256" key="6">
    <source>
        <dbReference type="ARBA" id="ARBA00022989"/>
    </source>
</evidence>
<feature type="transmembrane region" description="Helical" evidence="12">
    <location>
        <begin position="563"/>
        <end position="581"/>
    </location>
</feature>
<gene>
    <name evidence="14" type="ORF">DSTB1V02_LOCUS9129</name>
</gene>
<dbReference type="GO" id="GO:0016020">
    <property type="term" value="C:membrane"/>
    <property type="evidence" value="ECO:0007669"/>
    <property type="project" value="UniProtKB-SubCell"/>
</dbReference>
<feature type="transmembrane region" description="Helical" evidence="12">
    <location>
        <begin position="262"/>
        <end position="284"/>
    </location>
</feature>
<feature type="non-terminal residue" evidence="14">
    <location>
        <position position="1"/>
    </location>
</feature>
<feature type="domain" description="Amino acid transporter transmembrane" evidence="13">
    <location>
        <begin position="204"/>
        <end position="391"/>
    </location>
</feature>
<evidence type="ECO:0000256" key="9">
    <source>
        <dbReference type="ARBA" id="ARBA00040814"/>
    </source>
</evidence>
<proteinExistence type="inferred from homology"/>
<comment type="function">
    <text evidence="8">Putative sodium-dependent amino acid/proton antiporter.</text>
</comment>
<evidence type="ECO:0000256" key="3">
    <source>
        <dbReference type="ARBA" id="ARBA00022448"/>
    </source>
</evidence>
<name>A0A7R9A8C0_9CRUS</name>
<evidence type="ECO:0000256" key="8">
    <source>
        <dbReference type="ARBA" id="ARBA00037101"/>
    </source>
</evidence>
<organism evidence="14">
    <name type="scientific">Darwinula stevensoni</name>
    <dbReference type="NCBI Taxonomy" id="69355"/>
    <lineage>
        <taxon>Eukaryota</taxon>
        <taxon>Metazoa</taxon>
        <taxon>Ecdysozoa</taxon>
        <taxon>Arthropoda</taxon>
        <taxon>Crustacea</taxon>
        <taxon>Oligostraca</taxon>
        <taxon>Ostracoda</taxon>
        <taxon>Podocopa</taxon>
        <taxon>Podocopida</taxon>
        <taxon>Darwinulocopina</taxon>
        <taxon>Darwinuloidea</taxon>
        <taxon>Darwinulidae</taxon>
        <taxon>Darwinula</taxon>
    </lineage>
</organism>
<feature type="transmembrane region" description="Helical" evidence="12">
    <location>
        <begin position="538"/>
        <end position="557"/>
    </location>
</feature>